<reference evidence="1 2" key="1">
    <citation type="submission" date="2017-08" db="EMBL/GenBank/DDBJ databases">
        <title>Infants hospitalized years apart are colonized by the same room-sourced microbial strains.</title>
        <authorList>
            <person name="Brooks B."/>
            <person name="Olm M.R."/>
            <person name="Firek B.A."/>
            <person name="Baker R."/>
            <person name="Thomas B.C."/>
            <person name="Morowitz M.J."/>
            <person name="Banfield J.F."/>
        </authorList>
    </citation>
    <scope>NUCLEOTIDE SEQUENCE [LARGE SCALE GENOMIC DNA]</scope>
    <source>
        <strain evidence="1">S2_009_000_R2_73</strain>
    </source>
</reference>
<accession>A0A2W5FEC7</accession>
<comment type="caution">
    <text evidence="1">The sequence shown here is derived from an EMBL/GenBank/DDBJ whole genome shotgun (WGS) entry which is preliminary data.</text>
</comment>
<dbReference type="EMBL" id="QFOL01000061">
    <property type="protein sequence ID" value="PZP52020.1"/>
    <property type="molecule type" value="Genomic_DNA"/>
</dbReference>
<name>A0A2W5FEC7_9HYPH</name>
<gene>
    <name evidence="1" type="ORF">DI595_07705</name>
</gene>
<sequence length="86" mass="9626">MLKLISSLKIDAPFTSYPLVEEFGAFKLKSATSHSKGGSVGQRFFKESFPTRQEALDFINKQRPKGEAMLVITQLSGGRIELEVYE</sequence>
<dbReference type="Proteomes" id="UP000249769">
    <property type="component" value="Unassembled WGS sequence"/>
</dbReference>
<dbReference type="AlphaFoldDB" id="A0A2W5FEC7"/>
<protein>
    <submittedName>
        <fullName evidence="1">Uncharacterized protein</fullName>
    </submittedName>
</protein>
<proteinExistence type="predicted"/>
<evidence type="ECO:0000313" key="1">
    <source>
        <dbReference type="EMBL" id="PZP52020.1"/>
    </source>
</evidence>
<organism evidence="1 2">
    <name type="scientific">Agrobacterium fabrum</name>
    <dbReference type="NCBI Taxonomy" id="1176649"/>
    <lineage>
        <taxon>Bacteria</taxon>
        <taxon>Pseudomonadati</taxon>
        <taxon>Pseudomonadota</taxon>
        <taxon>Alphaproteobacteria</taxon>
        <taxon>Hyphomicrobiales</taxon>
        <taxon>Rhizobiaceae</taxon>
        <taxon>Rhizobium/Agrobacterium group</taxon>
        <taxon>Agrobacterium</taxon>
        <taxon>Agrobacterium tumefaciens complex</taxon>
    </lineage>
</organism>
<evidence type="ECO:0000313" key="2">
    <source>
        <dbReference type="Proteomes" id="UP000249769"/>
    </source>
</evidence>